<evidence type="ECO:0000313" key="2">
    <source>
        <dbReference type="Proteomes" id="UP001183824"/>
    </source>
</evidence>
<dbReference type="RefSeq" id="WP_311715586.1">
    <property type="nucleotide sequence ID" value="NZ_JAVREZ010000006.1"/>
</dbReference>
<dbReference type="EMBL" id="JAVREZ010000006">
    <property type="protein sequence ID" value="MDT0482617.1"/>
    <property type="molecule type" value="Genomic_DNA"/>
</dbReference>
<comment type="caution">
    <text evidence="1">The sequence shown here is derived from an EMBL/GenBank/DDBJ whole genome shotgun (WGS) entry which is preliminary data.</text>
</comment>
<sequence>MPPTGTASTRSASTCPRSGVLASWPVDDFLALLGACRRDLAELRGVFGELLAGCRGRADAGYFGTEEETERVQQLLERLSPVAGPGCCPVCIQALPESTGRPRKFCTTWCRDRDKVLRRRGLLPAGPRTLLPAPRKQNWSFPTTRRCEPRCRARTPARP</sequence>
<keyword evidence="2" id="KW-1185">Reference proteome</keyword>
<proteinExistence type="predicted"/>
<gene>
    <name evidence="1" type="ORF">RNB18_20835</name>
</gene>
<reference evidence="2" key="1">
    <citation type="submission" date="2023-07" db="EMBL/GenBank/DDBJ databases">
        <title>30 novel species of actinomycetes from the DSMZ collection.</title>
        <authorList>
            <person name="Nouioui I."/>
        </authorList>
    </citation>
    <scope>NUCLEOTIDE SEQUENCE [LARGE SCALE GENOMIC DNA]</scope>
    <source>
        <strain evidence="2">DSM 41640</strain>
    </source>
</reference>
<accession>A0ABU2VAM8</accession>
<name>A0ABU2VAM8_9ACTN</name>
<dbReference type="Proteomes" id="UP001183824">
    <property type="component" value="Unassembled WGS sequence"/>
</dbReference>
<organism evidence="1 2">
    <name type="scientific">Streptomyces doebereineriae</name>
    <dbReference type="NCBI Taxonomy" id="3075528"/>
    <lineage>
        <taxon>Bacteria</taxon>
        <taxon>Bacillati</taxon>
        <taxon>Actinomycetota</taxon>
        <taxon>Actinomycetes</taxon>
        <taxon>Kitasatosporales</taxon>
        <taxon>Streptomycetaceae</taxon>
        <taxon>Streptomyces</taxon>
    </lineage>
</organism>
<evidence type="ECO:0000313" key="1">
    <source>
        <dbReference type="EMBL" id="MDT0482617.1"/>
    </source>
</evidence>
<protein>
    <submittedName>
        <fullName evidence="1">Uncharacterized protein</fullName>
    </submittedName>
</protein>